<gene>
    <name evidence="1" type="ORF">NE237_022178</name>
</gene>
<evidence type="ECO:0000313" key="2">
    <source>
        <dbReference type="Proteomes" id="UP001141806"/>
    </source>
</evidence>
<dbReference type="PANTHER" id="PTHR17985">
    <property type="entry name" value="SER/THR-RICH PROTEIN T10 IN DGCR REGION"/>
    <property type="match status" value="1"/>
</dbReference>
<reference evidence="1" key="1">
    <citation type="journal article" date="2023" name="Plant J.">
        <title>The genome of the king protea, Protea cynaroides.</title>
        <authorList>
            <person name="Chang J."/>
            <person name="Duong T.A."/>
            <person name="Schoeman C."/>
            <person name="Ma X."/>
            <person name="Roodt D."/>
            <person name="Barker N."/>
            <person name="Li Z."/>
            <person name="Van de Peer Y."/>
            <person name="Mizrachi E."/>
        </authorList>
    </citation>
    <scope>NUCLEOTIDE SEQUENCE</scope>
    <source>
        <tissue evidence="1">Young leaves</tissue>
    </source>
</reference>
<sequence length="413" mass="46734">MCIAAFIWQAHPLYEFLLLQNRDEYHNRPTKSVSWWEDSDILGGRDELAGGTWLACTREGRLAFLTNVLELHIHPEAKSRGDLPVRFLESKKSPMEFAKEVGKEADQYNGFNLIVADLSSKTMVYVSNRPKGQLATIEVVSPGIHVLSNARLDSPWPKVEHLGGNFKHLLGKYGEGEVPVEQMVEDLMRDTIKADESRLPHICSTEWELELSSVFVEVDTQLGRYGTRSTAALSLTANGEVSFYETYLEDETWKEQTVSFQIIKKFMDPHRLSDFLTGFATRAYLVPGPATFIQTQITYEFSGYGAAHPPVSSPYRGSYIIRVRDHRCVILLGLDSLMPYLSSLMPSSVRIASGYSRCGGFEISRDRFTMGSTREAQMVALMWDDQIVALFIPCRVPTAIEAYDRWYRFGLPS</sequence>
<organism evidence="1 2">
    <name type="scientific">Protea cynaroides</name>
    <dbReference type="NCBI Taxonomy" id="273540"/>
    <lineage>
        <taxon>Eukaryota</taxon>
        <taxon>Viridiplantae</taxon>
        <taxon>Streptophyta</taxon>
        <taxon>Embryophyta</taxon>
        <taxon>Tracheophyta</taxon>
        <taxon>Spermatophyta</taxon>
        <taxon>Magnoliopsida</taxon>
        <taxon>Proteales</taxon>
        <taxon>Proteaceae</taxon>
        <taxon>Protea</taxon>
    </lineage>
</organism>
<keyword evidence="2" id="KW-1185">Reference proteome</keyword>
<evidence type="ECO:0000313" key="1">
    <source>
        <dbReference type="EMBL" id="KAJ4962239.1"/>
    </source>
</evidence>
<proteinExistence type="predicted"/>
<accession>A0A9Q0K398</accession>
<name>A0A9Q0K398_9MAGN</name>
<dbReference type="EMBL" id="JAMYWD010000008">
    <property type="protein sequence ID" value="KAJ4962239.1"/>
    <property type="molecule type" value="Genomic_DNA"/>
</dbReference>
<dbReference type="OrthoDB" id="191601at2759"/>
<dbReference type="PANTHER" id="PTHR17985:SF8">
    <property type="entry name" value="TRANSPORT AND GOLGI ORGANIZATION PROTEIN 2 HOMOLOG"/>
    <property type="match status" value="1"/>
</dbReference>
<dbReference type="Proteomes" id="UP001141806">
    <property type="component" value="Unassembled WGS sequence"/>
</dbReference>
<dbReference type="AlphaFoldDB" id="A0A9Q0K398"/>
<comment type="caution">
    <text evidence="1">The sequence shown here is derived from an EMBL/GenBank/DDBJ whole genome shotgun (WGS) entry which is preliminary data.</text>
</comment>
<dbReference type="InterPro" id="IPR008551">
    <property type="entry name" value="TANGO2"/>
</dbReference>
<dbReference type="Pfam" id="PF05742">
    <property type="entry name" value="TANGO2"/>
    <property type="match status" value="1"/>
</dbReference>
<protein>
    <submittedName>
        <fullName evidence="1">Uncharacterized protein</fullName>
    </submittedName>
</protein>